<sequence length="175" mass="20291">MFCKIKKVRNFLFIVVFFAIGFFGYQNGFSKDVVLENENAQISTKENGPAMILICDLNKNQGQSLVRNSMISILKLGKINSIFKDKIKIVAIINTDYEDQEILPQLRSVQRHHKFEMEFFVDHKNSFSKKMSAKNKPIVLLIKDGKVKYRMENPEFNWDSAEGIQLIVNNFGIMF</sequence>
<keyword evidence="2" id="KW-1185">Reference proteome</keyword>
<gene>
    <name evidence="1" type="ORF">FZC35_00840</name>
</gene>
<dbReference type="AlphaFoldDB" id="A0A5C0UDU7"/>
<evidence type="ECO:0000313" key="1">
    <source>
        <dbReference type="EMBL" id="QEK37929.1"/>
    </source>
</evidence>
<dbReference type="Gene3D" id="3.40.30.10">
    <property type="entry name" value="Glutaredoxin"/>
    <property type="match status" value="1"/>
</dbReference>
<accession>A0A5C0UDU7</accession>
<reference evidence="1 2" key="1">
    <citation type="submission" date="2019-08" db="EMBL/GenBank/DDBJ databases">
        <title>Highly reduced genomes of protist endosymbionts show evolutionary convergence.</title>
        <authorList>
            <person name="George E."/>
            <person name="Husnik F."/>
            <person name="Tashyreva D."/>
            <person name="Prokopchuk G."/>
            <person name="Horak A."/>
            <person name="Kwong W.K."/>
            <person name="Lukes J."/>
            <person name="Keeling P.J."/>
        </authorList>
    </citation>
    <scope>NUCLEOTIDE SEQUENCE [LARGE SCALE GENOMIC DNA]</scope>
    <source>
        <strain evidence="1">1605</strain>
    </source>
</reference>
<dbReference type="RefSeq" id="WP_148980776.1">
    <property type="nucleotide sequence ID" value="NZ_CP043315.1"/>
</dbReference>
<organism evidence="1 2">
    <name type="scientific">Candidatus Cytomitobacter indipagum</name>
    <dbReference type="NCBI Taxonomy" id="2601575"/>
    <lineage>
        <taxon>Bacteria</taxon>
        <taxon>Pseudomonadati</taxon>
        <taxon>Pseudomonadota</taxon>
        <taxon>Alphaproteobacteria</taxon>
        <taxon>Holosporales</taxon>
        <taxon>Holosporaceae</taxon>
        <taxon>Candidatus Cytomitobacter</taxon>
    </lineage>
</organism>
<proteinExistence type="predicted"/>
<dbReference type="EMBL" id="CP043315">
    <property type="protein sequence ID" value="QEK37929.1"/>
    <property type="molecule type" value="Genomic_DNA"/>
</dbReference>
<dbReference type="Proteomes" id="UP000325155">
    <property type="component" value="Chromosome"/>
</dbReference>
<name>A0A5C0UDU7_9PROT</name>
<protein>
    <recommendedName>
        <fullName evidence="3">Alkyl hydroperoxide reductase subunit C/ Thiol specific antioxidant domain-containing protein</fullName>
    </recommendedName>
</protein>
<evidence type="ECO:0000313" key="2">
    <source>
        <dbReference type="Proteomes" id="UP000325155"/>
    </source>
</evidence>
<dbReference type="KEGG" id="cip:FZC35_00840"/>
<dbReference type="OrthoDB" id="9873157at2"/>
<evidence type="ECO:0008006" key="3">
    <source>
        <dbReference type="Google" id="ProtNLM"/>
    </source>
</evidence>